<dbReference type="EMBL" id="CAKOGL010000018">
    <property type="protein sequence ID" value="CAH2097548.1"/>
    <property type="molecule type" value="Genomic_DNA"/>
</dbReference>
<feature type="domain" description="Pacifastin" evidence="8">
    <location>
        <begin position="96"/>
        <end position="131"/>
    </location>
</feature>
<proteinExistence type="inferred from homology"/>
<dbReference type="GO" id="GO:0005576">
    <property type="term" value="C:extracellular region"/>
    <property type="evidence" value="ECO:0007669"/>
    <property type="project" value="UniProtKB-SubCell"/>
</dbReference>
<dbReference type="PROSITE" id="PS51446">
    <property type="entry name" value="PACIFASTIN"/>
    <property type="match status" value="4"/>
</dbReference>
<evidence type="ECO:0000256" key="6">
    <source>
        <dbReference type="ARBA" id="ARBA00029459"/>
    </source>
</evidence>
<evidence type="ECO:0000313" key="9">
    <source>
        <dbReference type="EMBL" id="CAH2097548.1"/>
    </source>
</evidence>
<evidence type="ECO:0000256" key="1">
    <source>
        <dbReference type="ARBA" id="ARBA00004613"/>
    </source>
</evidence>
<comment type="similarity">
    <text evidence="6 7">Belongs to the protease inhibitor I19 family.</text>
</comment>
<feature type="disulfide bond" evidence="7">
    <location>
        <begin position="153"/>
        <end position="168"/>
    </location>
</feature>
<dbReference type="Pfam" id="PF05375">
    <property type="entry name" value="Pacifastin_I"/>
    <property type="match status" value="5"/>
</dbReference>
<keyword evidence="10" id="KW-1185">Reference proteome</keyword>
<evidence type="ECO:0000259" key="8">
    <source>
        <dbReference type="PROSITE" id="PS51446"/>
    </source>
</evidence>
<evidence type="ECO:0000256" key="4">
    <source>
        <dbReference type="ARBA" id="ARBA00022900"/>
    </source>
</evidence>
<accession>A0AAU9UHT2</accession>
<dbReference type="SUPFAM" id="SSF57283">
    <property type="entry name" value="PMP inhibitors"/>
    <property type="match status" value="5"/>
</dbReference>
<organism evidence="9 10">
    <name type="scientific">Euphydryas editha</name>
    <name type="common">Edith's checkerspot</name>
    <dbReference type="NCBI Taxonomy" id="104508"/>
    <lineage>
        <taxon>Eukaryota</taxon>
        <taxon>Metazoa</taxon>
        <taxon>Ecdysozoa</taxon>
        <taxon>Arthropoda</taxon>
        <taxon>Hexapoda</taxon>
        <taxon>Insecta</taxon>
        <taxon>Pterygota</taxon>
        <taxon>Neoptera</taxon>
        <taxon>Endopterygota</taxon>
        <taxon>Lepidoptera</taxon>
        <taxon>Glossata</taxon>
        <taxon>Ditrysia</taxon>
        <taxon>Papilionoidea</taxon>
        <taxon>Nymphalidae</taxon>
        <taxon>Nymphalinae</taxon>
        <taxon>Euphydryas</taxon>
    </lineage>
</organism>
<reference evidence="9" key="1">
    <citation type="submission" date="2022-03" db="EMBL/GenBank/DDBJ databases">
        <authorList>
            <person name="Tunstrom K."/>
        </authorList>
    </citation>
    <scope>NUCLEOTIDE SEQUENCE</scope>
</reference>
<dbReference type="InterPro" id="IPR008037">
    <property type="entry name" value="Pacifastin_dom"/>
</dbReference>
<comment type="subcellular location">
    <subcellularLocation>
        <location evidence="1">Secreted</location>
    </subcellularLocation>
</comment>
<feature type="disulfide bond" evidence="7">
    <location>
        <begin position="44"/>
        <end position="59"/>
    </location>
</feature>
<sequence>MFIKDCNTCWCNEDGTSYFCTRKVCVTDVSETPEEAVEEIKRKCIPDEVFELDCNTCRCSEDGMSFSCTRRACVPEEKSENVYLNRRIRATSQAMPKTCTPGQEFRMDCNKCLCNNEGQDFSCTRIDCTAVNNNGNVGVRVKRDATTQIQLNCEPGSVFKQGCNLCHCTEDGNHATCALKRCSDKDTQEESVLPESDPSFRCNPGEQTKRDCNDCSCSADGKSVFCTLRLCDQDITPSK</sequence>
<feature type="domain" description="Pacifastin" evidence="8">
    <location>
        <begin position="150"/>
        <end position="185"/>
    </location>
</feature>
<keyword evidence="5 7" id="KW-1015">Disulfide bond</keyword>
<feature type="disulfide bond" evidence="7">
    <location>
        <begin position="202"/>
        <end position="217"/>
    </location>
</feature>
<dbReference type="Proteomes" id="UP001153954">
    <property type="component" value="Unassembled WGS sequence"/>
</dbReference>
<evidence type="ECO:0000256" key="2">
    <source>
        <dbReference type="ARBA" id="ARBA00022525"/>
    </source>
</evidence>
<evidence type="ECO:0000256" key="7">
    <source>
        <dbReference type="PROSITE-ProRule" id="PRU00776"/>
    </source>
</evidence>
<dbReference type="AlphaFoldDB" id="A0AAU9UHT2"/>
<feature type="site" description="Reactive bond" evidence="7">
    <location>
        <begin position="179"/>
        <end position="180"/>
    </location>
</feature>
<name>A0AAU9UHT2_EUPED</name>
<evidence type="ECO:0000313" key="10">
    <source>
        <dbReference type="Proteomes" id="UP001153954"/>
    </source>
</evidence>
<comment type="caution">
    <text evidence="7">Lacks conserved residue(s) required for the propagation of feature annotation.</text>
</comment>
<feature type="domain" description="Pacifastin" evidence="8">
    <location>
        <begin position="41"/>
        <end position="76"/>
    </location>
</feature>
<dbReference type="InterPro" id="IPR036201">
    <property type="entry name" value="Pacifastin_dom_sf"/>
</dbReference>
<feature type="disulfide bond" evidence="7">
    <location>
        <begin position="99"/>
        <end position="114"/>
    </location>
</feature>
<keyword evidence="4 7" id="KW-0722">Serine protease inhibitor</keyword>
<gene>
    <name evidence="9" type="ORF">EEDITHA_LOCUS12758</name>
</gene>
<evidence type="ECO:0000256" key="5">
    <source>
        <dbReference type="ARBA" id="ARBA00023157"/>
    </source>
</evidence>
<feature type="domain" description="Pacifastin" evidence="8">
    <location>
        <begin position="199"/>
        <end position="234"/>
    </location>
</feature>
<evidence type="ECO:0000256" key="3">
    <source>
        <dbReference type="ARBA" id="ARBA00022690"/>
    </source>
</evidence>
<keyword evidence="2" id="KW-0964">Secreted</keyword>
<comment type="caution">
    <text evidence="9">The sequence shown here is derived from an EMBL/GenBank/DDBJ whole genome shotgun (WGS) entry which is preliminary data.</text>
</comment>
<dbReference type="GO" id="GO:0004867">
    <property type="term" value="F:serine-type endopeptidase inhibitor activity"/>
    <property type="evidence" value="ECO:0007669"/>
    <property type="project" value="UniProtKB-UniRule"/>
</dbReference>
<keyword evidence="3 7" id="KW-0646">Protease inhibitor</keyword>
<protein>
    <recommendedName>
        <fullName evidence="8">Pacifastin domain-containing protein</fullName>
    </recommendedName>
</protein>